<feature type="short sequence motif" description="GXSXG" evidence="4">
    <location>
        <begin position="36"/>
        <end position="40"/>
    </location>
</feature>
<dbReference type="PANTHER" id="PTHR14226:SF29">
    <property type="entry name" value="NEUROPATHY TARGET ESTERASE SWS"/>
    <property type="match status" value="1"/>
</dbReference>
<dbReference type="OrthoDB" id="5290098at2"/>
<dbReference type="HOGENOM" id="CLU_047251_0_2_5"/>
<gene>
    <name evidence="6" type="ORF">ME5_00631</name>
</gene>
<dbReference type="eggNOG" id="COG1752">
    <property type="taxonomic scope" value="Bacteria"/>
</dbReference>
<dbReference type="STRING" id="1094558.ME5_00631"/>
<evidence type="ECO:0000256" key="1">
    <source>
        <dbReference type="ARBA" id="ARBA00022801"/>
    </source>
</evidence>
<dbReference type="PANTHER" id="PTHR14226">
    <property type="entry name" value="NEUROPATHY TARGET ESTERASE/SWISS CHEESE D.MELANOGASTER"/>
    <property type="match status" value="1"/>
</dbReference>
<proteinExistence type="predicted"/>
<dbReference type="GO" id="GO:0016787">
    <property type="term" value="F:hydrolase activity"/>
    <property type="evidence" value="ECO:0007669"/>
    <property type="project" value="UniProtKB-UniRule"/>
</dbReference>
<dbReference type="EMBL" id="AIMB01000005">
    <property type="protein sequence ID" value="EJF90795.1"/>
    <property type="molecule type" value="Genomic_DNA"/>
</dbReference>
<feature type="domain" description="PNPLA" evidence="5">
    <location>
        <begin position="5"/>
        <end position="179"/>
    </location>
</feature>
<keyword evidence="7" id="KW-1185">Reference proteome</keyword>
<evidence type="ECO:0000256" key="4">
    <source>
        <dbReference type="PROSITE-ProRule" id="PRU01161"/>
    </source>
</evidence>
<dbReference type="AlphaFoldDB" id="J1K165"/>
<dbReference type="GO" id="GO:0016042">
    <property type="term" value="P:lipid catabolic process"/>
    <property type="evidence" value="ECO:0007669"/>
    <property type="project" value="UniProtKB-UniRule"/>
</dbReference>
<name>J1K165_9HYPH</name>
<feature type="short sequence motif" description="DGA/G" evidence="4">
    <location>
        <begin position="166"/>
        <end position="168"/>
    </location>
</feature>
<dbReference type="InterPro" id="IPR016035">
    <property type="entry name" value="Acyl_Trfase/lysoPLipase"/>
</dbReference>
<feature type="active site" description="Proton acceptor" evidence="4">
    <location>
        <position position="166"/>
    </location>
</feature>
<accession>J1K165</accession>
<organism evidence="6 7">
    <name type="scientific">Bartonella tamiae Th239</name>
    <dbReference type="NCBI Taxonomy" id="1094558"/>
    <lineage>
        <taxon>Bacteria</taxon>
        <taxon>Pseudomonadati</taxon>
        <taxon>Pseudomonadota</taxon>
        <taxon>Alphaproteobacteria</taxon>
        <taxon>Hyphomicrobiales</taxon>
        <taxon>Bartonellaceae</taxon>
        <taxon>Bartonella</taxon>
    </lineage>
</organism>
<keyword evidence="2 4" id="KW-0442">Lipid degradation</keyword>
<evidence type="ECO:0000259" key="5">
    <source>
        <dbReference type="PROSITE" id="PS51635"/>
    </source>
</evidence>
<sequence>MKIGLALGGGGARGLGHLPVIFAMEELGLKIDEVAGSSIGSLVGVGLSHGMSAADVKEYFLECFAKSGDTFAKLWALKPTSWKDFWNRGVKLSQFDIELILEAFLPDYLPRHFDALALPFSVTTADINTAELHVIRKGDLRAALAASCAIPGLFKPVQFEGRVLIDGGVCNPVPFDCFDATVDIAIGVDVLGFPVAHSPDTKLSTFECMIASSLISQQTLIAAKMALAKPDLLLRPPIEGIHLLDFLKTRQILEQVMPFKDHAKTMIAAIIEKKLQ</sequence>
<dbReference type="Proteomes" id="UP000008952">
    <property type="component" value="Unassembled WGS sequence"/>
</dbReference>
<evidence type="ECO:0000256" key="3">
    <source>
        <dbReference type="ARBA" id="ARBA00023098"/>
    </source>
</evidence>
<evidence type="ECO:0000313" key="7">
    <source>
        <dbReference type="Proteomes" id="UP000008952"/>
    </source>
</evidence>
<feature type="short sequence motif" description="GXGXXG" evidence="4">
    <location>
        <begin position="9"/>
        <end position="14"/>
    </location>
</feature>
<dbReference type="Pfam" id="PF01734">
    <property type="entry name" value="Patatin"/>
    <property type="match status" value="1"/>
</dbReference>
<feature type="active site" description="Nucleophile" evidence="4">
    <location>
        <position position="38"/>
    </location>
</feature>
<dbReference type="PROSITE" id="PS51635">
    <property type="entry name" value="PNPLA"/>
    <property type="match status" value="1"/>
</dbReference>
<reference evidence="6 7" key="1">
    <citation type="submission" date="2012-03" db="EMBL/GenBank/DDBJ databases">
        <title>The Genome Sequence of Bartonella tamiae Th239.</title>
        <authorList>
            <consortium name="The Broad Institute Genome Sequencing Platform"/>
            <consortium name="The Broad Institute Genome Sequencing Center for Infectious Disease"/>
            <person name="Feldgarden M."/>
            <person name="Kirby J."/>
            <person name="Kosoy M."/>
            <person name="Birtles R."/>
            <person name="Probert W.S."/>
            <person name="Chiaraviglio L."/>
            <person name="Young S.K."/>
            <person name="Zeng Q."/>
            <person name="Gargeya S."/>
            <person name="Fitzgerald M."/>
            <person name="Haas B."/>
            <person name="Abouelleil A."/>
            <person name="Alvarado L."/>
            <person name="Arachchi H.M."/>
            <person name="Berlin A."/>
            <person name="Chapman S.B."/>
            <person name="Gearin G."/>
            <person name="Goldberg J."/>
            <person name="Griggs A."/>
            <person name="Gujja S."/>
            <person name="Hansen M."/>
            <person name="Heiman D."/>
            <person name="Howarth C."/>
            <person name="Larimer J."/>
            <person name="Lui A."/>
            <person name="MacDonald P.J.P."/>
            <person name="McCowen C."/>
            <person name="Montmayeur A."/>
            <person name="Murphy C."/>
            <person name="Neiman D."/>
            <person name="Pearson M."/>
            <person name="Priest M."/>
            <person name="Roberts A."/>
            <person name="Saif S."/>
            <person name="Shea T."/>
            <person name="Sisk P."/>
            <person name="Stolte C."/>
            <person name="Sykes S."/>
            <person name="Wortman J."/>
            <person name="Nusbaum C."/>
            <person name="Birren B."/>
        </authorList>
    </citation>
    <scope>NUCLEOTIDE SEQUENCE [LARGE SCALE GENOMIC DNA]</scope>
    <source>
        <strain evidence="6 7">Th239</strain>
    </source>
</reference>
<comment type="caution">
    <text evidence="6">The sequence shown here is derived from an EMBL/GenBank/DDBJ whole genome shotgun (WGS) entry which is preliminary data.</text>
</comment>
<dbReference type="SUPFAM" id="SSF52151">
    <property type="entry name" value="FabD/lysophospholipase-like"/>
    <property type="match status" value="1"/>
</dbReference>
<dbReference type="PATRIC" id="fig|1094558.3.peg.691"/>
<dbReference type="Gene3D" id="3.40.1090.10">
    <property type="entry name" value="Cytosolic phospholipase A2 catalytic domain"/>
    <property type="match status" value="2"/>
</dbReference>
<keyword evidence="1 4" id="KW-0378">Hydrolase</keyword>
<keyword evidence="3 4" id="KW-0443">Lipid metabolism</keyword>
<dbReference type="InterPro" id="IPR002641">
    <property type="entry name" value="PNPLA_dom"/>
</dbReference>
<dbReference type="InterPro" id="IPR050301">
    <property type="entry name" value="NTE"/>
</dbReference>
<protein>
    <recommendedName>
        <fullName evidence="5">PNPLA domain-containing protein</fullName>
    </recommendedName>
</protein>
<evidence type="ECO:0000256" key="2">
    <source>
        <dbReference type="ARBA" id="ARBA00022963"/>
    </source>
</evidence>
<dbReference type="RefSeq" id="WP_008038348.1">
    <property type="nucleotide sequence ID" value="NZ_JH725147.1"/>
</dbReference>
<evidence type="ECO:0000313" key="6">
    <source>
        <dbReference type="EMBL" id="EJF90795.1"/>
    </source>
</evidence>